<gene>
    <name evidence="1" type="ORF">PGT21_016600</name>
</gene>
<organism evidence="1 2">
    <name type="scientific">Puccinia graminis f. sp. tritici</name>
    <dbReference type="NCBI Taxonomy" id="56615"/>
    <lineage>
        <taxon>Eukaryota</taxon>
        <taxon>Fungi</taxon>
        <taxon>Dikarya</taxon>
        <taxon>Basidiomycota</taxon>
        <taxon>Pucciniomycotina</taxon>
        <taxon>Pucciniomycetes</taxon>
        <taxon>Pucciniales</taxon>
        <taxon>Pucciniaceae</taxon>
        <taxon>Puccinia</taxon>
    </lineage>
</organism>
<evidence type="ECO:0000313" key="2">
    <source>
        <dbReference type="Proteomes" id="UP000324748"/>
    </source>
</evidence>
<protein>
    <submittedName>
        <fullName evidence="1">Uncharacterized protein</fullName>
    </submittedName>
</protein>
<accession>A0A5B0MUG2</accession>
<sequence length="355" mass="40783">MCTEMQNDLKDLNEKLVAVLVLQPNSPIDRMTFVDQYFPHLSAKAAFKKFNFEERVILSSATIYRNEKYQELSNRLEVLELELTIELLPAGQSFFSLPMDEHVQNVQRKVSTNNHYQNLQSKLLQMRIKRRHLEMQVGDNGQRGMMFPALWRIQPQKQATSTITASENDEELHRIIANQTTSTALMCTAMKHDLKQLKEKLVAVPVFQPNLPVNRMNYVPAKAASEAFDLDERVVLPSAKMDPNELYQELLGHLEVHEAELTMKLLPAEHTMFLSLHQVAQRVERKISSTDSYQTLQANILQMRIKRRQLELQVKNHPSPTITCTVLPDQILEVNDEVFSSDTSGSSSLIYPKIL</sequence>
<comment type="caution">
    <text evidence="1">The sequence shown here is derived from an EMBL/GenBank/DDBJ whole genome shotgun (WGS) entry which is preliminary data.</text>
</comment>
<dbReference type="Proteomes" id="UP000324748">
    <property type="component" value="Unassembled WGS sequence"/>
</dbReference>
<dbReference type="EMBL" id="VSWC01000131">
    <property type="protein sequence ID" value="KAA1080671.1"/>
    <property type="molecule type" value="Genomic_DNA"/>
</dbReference>
<reference evidence="1 2" key="1">
    <citation type="submission" date="2019-05" db="EMBL/GenBank/DDBJ databases">
        <title>Emergence of the Ug99 lineage of the wheat stem rust pathogen through somatic hybridization.</title>
        <authorList>
            <person name="Li F."/>
            <person name="Upadhyaya N.M."/>
            <person name="Sperschneider J."/>
            <person name="Matny O."/>
            <person name="Nguyen-Phuc H."/>
            <person name="Mago R."/>
            <person name="Raley C."/>
            <person name="Miller M.E."/>
            <person name="Silverstein K.A.T."/>
            <person name="Henningsen E."/>
            <person name="Hirsch C.D."/>
            <person name="Visser B."/>
            <person name="Pretorius Z.A."/>
            <person name="Steffenson B.J."/>
            <person name="Schwessinger B."/>
            <person name="Dodds P.N."/>
            <person name="Figueroa M."/>
        </authorList>
    </citation>
    <scope>NUCLEOTIDE SEQUENCE [LARGE SCALE GENOMIC DNA]</scope>
    <source>
        <strain evidence="1">21-0</strain>
    </source>
</reference>
<dbReference type="AlphaFoldDB" id="A0A5B0MUG2"/>
<name>A0A5B0MUG2_PUCGR</name>
<evidence type="ECO:0000313" key="1">
    <source>
        <dbReference type="EMBL" id="KAA1080671.1"/>
    </source>
</evidence>
<keyword evidence="2" id="KW-1185">Reference proteome</keyword>
<proteinExistence type="predicted"/>